<dbReference type="PANTHER" id="PTHR30469">
    <property type="entry name" value="MULTIDRUG RESISTANCE PROTEIN MDTA"/>
    <property type="match status" value="1"/>
</dbReference>
<dbReference type="EMBL" id="MWPV01000004">
    <property type="protein sequence ID" value="OUL57198.1"/>
    <property type="molecule type" value="Genomic_DNA"/>
</dbReference>
<evidence type="ECO:0000259" key="4">
    <source>
        <dbReference type="Pfam" id="PF25917"/>
    </source>
</evidence>
<protein>
    <submittedName>
        <fullName evidence="7">Efflux transporter periplasmic adaptor subunit</fullName>
    </submittedName>
</protein>
<feature type="domain" description="Multidrug resistance protein MdtA-like barrel-sandwich hybrid" evidence="4">
    <location>
        <begin position="80"/>
        <end position="189"/>
    </location>
</feature>
<keyword evidence="8" id="KW-1185">Reference proteome</keyword>
<dbReference type="NCBIfam" id="TIGR01730">
    <property type="entry name" value="RND_mfp"/>
    <property type="match status" value="1"/>
</dbReference>
<dbReference type="Gene3D" id="2.40.30.170">
    <property type="match status" value="1"/>
</dbReference>
<dbReference type="GO" id="GO:1990281">
    <property type="term" value="C:efflux pump complex"/>
    <property type="evidence" value="ECO:0007669"/>
    <property type="project" value="TreeGrafter"/>
</dbReference>
<dbReference type="Pfam" id="PF25917">
    <property type="entry name" value="BSH_RND"/>
    <property type="match status" value="1"/>
</dbReference>
<dbReference type="GO" id="GO:0015562">
    <property type="term" value="F:efflux transmembrane transporter activity"/>
    <property type="evidence" value="ECO:0007669"/>
    <property type="project" value="TreeGrafter"/>
</dbReference>
<dbReference type="InterPro" id="IPR058637">
    <property type="entry name" value="YknX-like_C"/>
</dbReference>
<organism evidence="7 8">
    <name type="scientific">Pseudoalteromonas ulvae</name>
    <dbReference type="NCBI Taxonomy" id="107327"/>
    <lineage>
        <taxon>Bacteria</taxon>
        <taxon>Pseudomonadati</taxon>
        <taxon>Pseudomonadota</taxon>
        <taxon>Gammaproteobacteria</taxon>
        <taxon>Alteromonadales</taxon>
        <taxon>Pseudoalteromonadaceae</taxon>
        <taxon>Pseudoalteromonas</taxon>
    </lineage>
</organism>
<evidence type="ECO:0000259" key="5">
    <source>
        <dbReference type="Pfam" id="PF25954"/>
    </source>
</evidence>
<accession>A0A244CNQ5</accession>
<keyword evidence="3" id="KW-0472">Membrane</keyword>
<dbReference type="OrthoDB" id="9806939at2"/>
<evidence type="ECO:0000313" key="8">
    <source>
        <dbReference type="Proteomes" id="UP000194841"/>
    </source>
</evidence>
<dbReference type="Pfam" id="PF25989">
    <property type="entry name" value="YknX_C"/>
    <property type="match status" value="1"/>
</dbReference>
<dbReference type="InterPro" id="IPR058792">
    <property type="entry name" value="Beta-barrel_RND_2"/>
</dbReference>
<sequence length="353" mass="38777">MRNQQSGKTLFPFLIILLAAICVYLYLPNTATATQTRSAKPVTVKAITTQLHTQSIDIQALGTSRANQEIIIRSAQSDYVASVFFDDGDQVEKNQILVELNHAEEAARVEELTINLKEEKRQLERLNKLAKTQSTAKSLLEEQRSRFEATQVQLAAAKIRLSEMTITAPFSGRLGQRMISAGAYINSNTDITTLDDISVIKVDFNVPEKYLAQLTEGMTVNATSPAYPSITFTGQLSNISSRINATTRSIPVTASFSNENKKLRAGMLMYASLQLSELNALIIPEKSIIPIEDQHFVYVIEEGKAVKTAVVIEQRIHGNVAIKSGLKAGQQVITEGIIKIRPGSDVVVKGESL</sequence>
<keyword evidence="3" id="KW-0812">Transmembrane</keyword>
<reference evidence="7 8" key="1">
    <citation type="submission" date="2017-02" db="EMBL/GenBank/DDBJ databases">
        <title>Pseudoalteromonas ulvae TC14 Genome.</title>
        <authorList>
            <person name="Molmeret M."/>
        </authorList>
    </citation>
    <scope>NUCLEOTIDE SEQUENCE [LARGE SCALE GENOMIC DNA]</scope>
    <source>
        <strain evidence="7">TC14</strain>
    </source>
</reference>
<proteinExistence type="inferred from homology"/>
<gene>
    <name evidence="7" type="ORF">B1199_13560</name>
</gene>
<dbReference type="InterPro" id="IPR058625">
    <property type="entry name" value="MdtA-like_BSH"/>
</dbReference>
<comment type="caution">
    <text evidence="7">The sequence shown here is derived from an EMBL/GenBank/DDBJ whole genome shotgun (WGS) entry which is preliminary data.</text>
</comment>
<evidence type="ECO:0000256" key="2">
    <source>
        <dbReference type="SAM" id="Coils"/>
    </source>
</evidence>
<feature type="coiled-coil region" evidence="2">
    <location>
        <begin position="102"/>
        <end position="160"/>
    </location>
</feature>
<dbReference type="Proteomes" id="UP000194841">
    <property type="component" value="Unassembled WGS sequence"/>
</dbReference>
<keyword evidence="2" id="KW-0175">Coiled coil</keyword>
<dbReference type="InterPro" id="IPR006143">
    <property type="entry name" value="RND_pump_MFP"/>
</dbReference>
<dbReference type="SUPFAM" id="SSF111369">
    <property type="entry name" value="HlyD-like secretion proteins"/>
    <property type="match status" value="1"/>
</dbReference>
<comment type="similarity">
    <text evidence="1">Belongs to the membrane fusion protein (MFP) (TC 8.A.1) family.</text>
</comment>
<keyword evidence="3" id="KW-1133">Transmembrane helix</keyword>
<dbReference type="RefSeq" id="WP_086744658.1">
    <property type="nucleotide sequence ID" value="NZ_MWPV01000004.1"/>
</dbReference>
<dbReference type="AlphaFoldDB" id="A0A244CNQ5"/>
<feature type="transmembrane region" description="Helical" evidence="3">
    <location>
        <begin position="9"/>
        <end position="27"/>
    </location>
</feature>
<dbReference type="FunFam" id="2.40.30.170:FF:000010">
    <property type="entry name" value="Efflux RND transporter periplasmic adaptor subunit"/>
    <property type="match status" value="1"/>
</dbReference>
<dbReference type="Pfam" id="PF25954">
    <property type="entry name" value="Beta-barrel_RND_2"/>
    <property type="match status" value="1"/>
</dbReference>
<name>A0A244CNQ5_PSEDV</name>
<dbReference type="Gene3D" id="2.40.420.20">
    <property type="match status" value="1"/>
</dbReference>
<evidence type="ECO:0000259" key="6">
    <source>
        <dbReference type="Pfam" id="PF25989"/>
    </source>
</evidence>
<dbReference type="Gene3D" id="1.10.287.470">
    <property type="entry name" value="Helix hairpin bin"/>
    <property type="match status" value="1"/>
</dbReference>
<feature type="domain" description="CusB-like beta-barrel" evidence="5">
    <location>
        <begin position="202"/>
        <end position="274"/>
    </location>
</feature>
<evidence type="ECO:0000313" key="7">
    <source>
        <dbReference type="EMBL" id="OUL57198.1"/>
    </source>
</evidence>
<dbReference type="Gene3D" id="2.40.50.100">
    <property type="match status" value="1"/>
</dbReference>
<evidence type="ECO:0000256" key="3">
    <source>
        <dbReference type="SAM" id="Phobius"/>
    </source>
</evidence>
<evidence type="ECO:0000256" key="1">
    <source>
        <dbReference type="ARBA" id="ARBA00009477"/>
    </source>
</evidence>
<feature type="domain" description="YknX-like C-terminal permuted SH3-like" evidence="6">
    <location>
        <begin position="281"/>
        <end position="347"/>
    </location>
</feature>
<dbReference type="PANTHER" id="PTHR30469:SF16">
    <property type="entry name" value="HAE1 FAMILY EFFLUX PUMP MFP COMPONENT"/>
    <property type="match status" value="1"/>
</dbReference>